<dbReference type="Pfam" id="PF10433">
    <property type="entry name" value="Beta-prop_RSE1_1st"/>
    <property type="match status" value="1"/>
</dbReference>
<feature type="region of interest" description="Disordered" evidence="1">
    <location>
        <begin position="811"/>
        <end position="833"/>
    </location>
</feature>
<proteinExistence type="predicted"/>
<dbReference type="InterPro" id="IPR050358">
    <property type="entry name" value="RSE1/DDB1/CFT1"/>
</dbReference>
<feature type="domain" description="RSE1/DDB1/CPSF1 first beta-propeller" evidence="2">
    <location>
        <begin position="67"/>
        <end position="409"/>
    </location>
</feature>
<reference evidence="3" key="1">
    <citation type="submission" date="2018-12" db="EMBL/GenBank/DDBJ databases">
        <authorList>
            <person name="Syme R.A."/>
            <person name="Farfan-Caceres L."/>
            <person name="Lichtenzveig J."/>
        </authorList>
    </citation>
    <scope>NUCLEOTIDE SEQUENCE</scope>
    <source>
        <strain evidence="3">Al4</strain>
    </source>
</reference>
<dbReference type="OrthoDB" id="20774at2759"/>
<dbReference type="Proteomes" id="UP000651452">
    <property type="component" value="Unassembled WGS sequence"/>
</dbReference>
<dbReference type="Gene3D" id="2.130.10.10">
    <property type="entry name" value="YVTN repeat-like/Quinoprotein amine dehydrogenase"/>
    <property type="match status" value="3"/>
</dbReference>
<sequence>MNHQVQGLVLVNNEWVSRPLDVYQIMARAQQHDTDMSEPAVKSAIRPRVPGYGILSRTLLPSPLFKFILPATIRHKDFNDIVLVGEEAIQLVQIHDYGRLRHAATKSDFSGRILASRVFGDAREVRISGTVGSPLPKKQTVRSSTQATKESESYVLPPEVAVLTLTSRTLMFLWAQHSATGKPVFRQKTVKLPAGSSRFDRLGQYLAIDPKCRAMAVAAYEGRLMLYKTKSMQTWRTAFENGEDGTPIEDERIIAIEGRVMHMEFLSSAVGQDDHHVVLLLIVAHHGLTKMTCFDWDCRYDLSTATARTERVLVDLDDQNPSLLVPLSRSSNFLLIFETHVCVYKDVLSGAPQRTIVPIPIDILRPFRPGDSTHRPRWVQWDKGPRNPGFPKEAFYIAREDGRVMYIEQGPADAVDVDDAGEWPYRIDTAFACLSVDNSEFSQSYPDVLMAAAAGNDGILCRVGSWPTEYSYATQYPAMNQFTYVESMPNWSPLTGLCVTNLPGVRDPFERERAALFVSNGAAPHGQLSELRHGLQATIDGSFSGMNGCTGLWVIHHGSQTVELEGKKARQHYALVVVTLPLETLLLRLVRTQPESRGEFSGAWDDGVWDETQLPNENEPVDDGITRTEETISACMLADGSSVQITRNDAQILTPPALALSDRIQFHTPILLAASKSDFPFIATTFRDGGKACLDLTSISEGGTFGKNKQEQSRHWLSADPTCIELLEIGGGPHILVGTLDSKVTLLQVMHGREVSMIFESSLDDVNPTGRSRTLCESAVLLTSGANQVLVCATREGLLFSRRVGRVISNSPTAPLDNSDTQSRPSVGSEPPDWSIMKMGSTSAQIYTCSTNNATAFVSCGSDFCRIRCSESLSPELDVESIWFTSRTNPGYLQSPVTATYQLPYMRETNSTLERNLGGFLFVVSGDQMLYTQLDNEVKRSDCNSQLHLQDERKALPRKLITSAKPTHMAYLTSPRKMLVATVEAKELCAPPEGYRTLHSTLRLLNVHDDKPLDEVEVKQEVEVELANRLVVAQYGLNHAERVYSILDWPFEDDRGKKYNLVIVGTGIETGSGKETGRRLIFNLGQRGSKLSLQKESTYPHPLYCIALFNSRATVSVIGKLLSFDEFDAELGRWFNRGSKELPSPGIHITVSDSMIFVSTLQHSHLCYGIRRFNDSRVDIEQVFTDSRERSCTHHLVLPANDLQHNSAMEGKSLVLITDKKSATVSGLYHSGEVPFKNAATTVFEACLPRTVIRLQRGDVRPTWRRPSRFNKRSDRLQGVPIDDIIGACSDGTIYAFSILSESARHVLRLLQNLIEYKLARDPARQFTIVKHRSGDIFDVLMNGADGAQDGAIRARDVDPRHREREVAAPTNSHVDGDVLLHFFDGGGDLQDLLSTLAGPDVMALFEELGRRLLLHDGHYLQHGQANAADILDGVQQWLDEVLMPLL</sequence>
<name>A0A8H7IXX5_9PLEO</name>
<feature type="compositionally biased region" description="Polar residues" evidence="1">
    <location>
        <begin position="811"/>
        <end position="826"/>
    </location>
</feature>
<comment type="caution">
    <text evidence="3">The sequence shown here is derived from an EMBL/GenBank/DDBJ whole genome shotgun (WGS) entry which is preliminary data.</text>
</comment>
<evidence type="ECO:0000313" key="4">
    <source>
        <dbReference type="Proteomes" id="UP000651452"/>
    </source>
</evidence>
<feature type="region of interest" description="Disordered" evidence="1">
    <location>
        <begin position="130"/>
        <end position="149"/>
    </location>
</feature>
<organism evidence="3 4">
    <name type="scientific">Ascochyta lentis</name>
    <dbReference type="NCBI Taxonomy" id="205686"/>
    <lineage>
        <taxon>Eukaryota</taxon>
        <taxon>Fungi</taxon>
        <taxon>Dikarya</taxon>
        <taxon>Ascomycota</taxon>
        <taxon>Pezizomycotina</taxon>
        <taxon>Dothideomycetes</taxon>
        <taxon>Pleosporomycetidae</taxon>
        <taxon>Pleosporales</taxon>
        <taxon>Pleosporineae</taxon>
        <taxon>Didymellaceae</taxon>
        <taxon>Ascochyta</taxon>
    </lineage>
</organism>
<evidence type="ECO:0000259" key="2">
    <source>
        <dbReference type="Pfam" id="PF10433"/>
    </source>
</evidence>
<dbReference type="InterPro" id="IPR015943">
    <property type="entry name" value="WD40/YVTN_repeat-like_dom_sf"/>
</dbReference>
<dbReference type="PANTHER" id="PTHR10644">
    <property type="entry name" value="DNA REPAIR/RNA PROCESSING CPSF FAMILY"/>
    <property type="match status" value="1"/>
</dbReference>
<gene>
    <name evidence="3" type="ORF">EKO04_008696</name>
</gene>
<reference evidence="3" key="2">
    <citation type="submission" date="2020-09" db="EMBL/GenBank/DDBJ databases">
        <title>Reference genome assembly for Australian Ascochyta lentis isolate Al4.</title>
        <authorList>
            <person name="Lee R.C."/>
            <person name="Farfan-Caceres L.M."/>
            <person name="Debler J.W."/>
            <person name="Williams A.H."/>
            <person name="Henares B.M."/>
        </authorList>
    </citation>
    <scope>NUCLEOTIDE SEQUENCE</scope>
    <source>
        <strain evidence="3">Al4</strain>
    </source>
</reference>
<dbReference type="InterPro" id="IPR018846">
    <property type="entry name" value="Beta-prop_RSE1/DDB1/CPSF1_1st"/>
</dbReference>
<protein>
    <recommendedName>
        <fullName evidence="2">RSE1/DDB1/CPSF1 first beta-propeller domain-containing protein</fullName>
    </recommendedName>
</protein>
<keyword evidence="4" id="KW-1185">Reference proteome</keyword>
<feature type="region of interest" description="Disordered" evidence="1">
    <location>
        <begin position="601"/>
        <end position="623"/>
    </location>
</feature>
<evidence type="ECO:0000256" key="1">
    <source>
        <dbReference type="SAM" id="MobiDB-lite"/>
    </source>
</evidence>
<accession>A0A8H7IXX5</accession>
<evidence type="ECO:0000313" key="3">
    <source>
        <dbReference type="EMBL" id="KAF9693164.1"/>
    </source>
</evidence>
<dbReference type="EMBL" id="RZGK01000016">
    <property type="protein sequence ID" value="KAF9693164.1"/>
    <property type="molecule type" value="Genomic_DNA"/>
</dbReference>